<dbReference type="PANTHER" id="PTHR30536:SF5">
    <property type="entry name" value="ALTRONATE DEHYDRATASE"/>
    <property type="match status" value="1"/>
</dbReference>
<dbReference type="Pfam" id="PF04295">
    <property type="entry name" value="GD_AH_second"/>
    <property type="match status" value="1"/>
</dbReference>
<dbReference type="InterPro" id="IPR052172">
    <property type="entry name" value="UxaA_altronate/galactarate_dh"/>
</dbReference>
<dbReference type="InterPro" id="IPR048332">
    <property type="entry name" value="GD_AH_C"/>
</dbReference>
<comment type="caution">
    <text evidence="4">The sequence shown here is derived from an EMBL/GenBank/DDBJ whole genome shotgun (WGS) entry which is preliminary data.</text>
</comment>
<gene>
    <name evidence="4" type="ORF">F1189_18235</name>
</gene>
<dbReference type="GO" id="GO:0019698">
    <property type="term" value="P:D-galacturonate catabolic process"/>
    <property type="evidence" value="ECO:0007669"/>
    <property type="project" value="TreeGrafter"/>
</dbReference>
<evidence type="ECO:0000256" key="1">
    <source>
        <dbReference type="ARBA" id="ARBA00010986"/>
    </source>
</evidence>
<dbReference type="PANTHER" id="PTHR30536">
    <property type="entry name" value="ALTRONATE/GALACTARATE DEHYDRATASE"/>
    <property type="match status" value="1"/>
</dbReference>
<dbReference type="Pfam" id="PF20629">
    <property type="entry name" value="GD_AH_C"/>
    <property type="match status" value="1"/>
</dbReference>
<dbReference type="Pfam" id="PF08666">
    <property type="entry name" value="SAF"/>
    <property type="match status" value="1"/>
</dbReference>
<protein>
    <submittedName>
        <fullName evidence="4">Altronate dehydratase</fullName>
    </submittedName>
</protein>
<dbReference type="OrthoDB" id="9804574at2"/>
<dbReference type="InterPro" id="IPR013974">
    <property type="entry name" value="SAF"/>
</dbReference>
<dbReference type="InterPro" id="IPR044144">
    <property type="entry name" value="SAF_UxaA/GarD"/>
</dbReference>
<evidence type="ECO:0000256" key="2">
    <source>
        <dbReference type="ARBA" id="ARBA00023239"/>
    </source>
</evidence>
<dbReference type="RefSeq" id="WP_150042297.1">
    <property type="nucleotide sequence ID" value="NZ_OW485601.1"/>
</dbReference>
<dbReference type="SMART" id="SM00858">
    <property type="entry name" value="SAF"/>
    <property type="match status" value="1"/>
</dbReference>
<feature type="domain" description="SAF" evidence="3">
    <location>
        <begin position="14"/>
        <end position="82"/>
    </location>
</feature>
<dbReference type="InterPro" id="IPR007392">
    <property type="entry name" value="GD_AH_second"/>
</dbReference>
<evidence type="ECO:0000313" key="4">
    <source>
        <dbReference type="EMBL" id="KAA5610711.1"/>
    </source>
</evidence>
<keyword evidence="2" id="KW-0456">Lyase</keyword>
<dbReference type="Gene3D" id="2.30.130.110">
    <property type="match status" value="1"/>
</dbReference>
<dbReference type="CDD" id="cd11613">
    <property type="entry name" value="SAF_AH_GD"/>
    <property type="match status" value="1"/>
</dbReference>
<accession>A0A5M6IRB1</accession>
<evidence type="ECO:0000259" key="3">
    <source>
        <dbReference type="SMART" id="SM00858"/>
    </source>
</evidence>
<dbReference type="AlphaFoldDB" id="A0A5M6IRB1"/>
<reference evidence="4 5" key="1">
    <citation type="submission" date="2019-09" db="EMBL/GenBank/DDBJ databases">
        <title>Genome sequence of Rhodovastum atsumiense, a diverse member of the Acetobacteraceae family of non-sulfur purple photosynthetic bacteria.</title>
        <authorList>
            <person name="Meyer T."/>
            <person name="Kyndt J."/>
        </authorList>
    </citation>
    <scope>NUCLEOTIDE SEQUENCE [LARGE SCALE GENOMIC DNA]</scope>
    <source>
        <strain evidence="4 5">DSM 21279</strain>
    </source>
</reference>
<organism evidence="4 5">
    <name type="scientific">Rhodovastum atsumiense</name>
    <dbReference type="NCBI Taxonomy" id="504468"/>
    <lineage>
        <taxon>Bacteria</taxon>
        <taxon>Pseudomonadati</taxon>
        <taxon>Pseudomonadota</taxon>
        <taxon>Alphaproteobacteria</taxon>
        <taxon>Acetobacterales</taxon>
        <taxon>Acetobacteraceae</taxon>
        <taxon>Rhodovastum</taxon>
    </lineage>
</organism>
<comment type="similarity">
    <text evidence="1">Belongs to the UxaA family.</text>
</comment>
<evidence type="ECO:0000313" key="5">
    <source>
        <dbReference type="Proteomes" id="UP000325255"/>
    </source>
</evidence>
<dbReference type="EMBL" id="VWPK01000029">
    <property type="protein sequence ID" value="KAA5610711.1"/>
    <property type="molecule type" value="Genomic_DNA"/>
</dbReference>
<sequence length="505" mass="53545">MPSPQPVILLHEQDDVAIAREPLAEGQVLPSGIRVASAIPFGHKVAVRARAKGEPVRRYNQIIGFASRPIAPGEHVHLQNLEMGDFLRDYAFCTEPITLAPAAQPRSFQGIVRPDGRVATRNYIGLISSVNCSATAVRRIADHFRGEALKDFPNVDGVVSIPQTMGCAVGNDSEAMEIMRRTMGGYIRHPNFAAVIVVGLGCESNQIASLFTAQGLAEGKLLRSMTIQETGGTGKTIARGIEMVKELLPLANAVTRVSVPASELVVALECGGSDSCSGISANPVLGNAVDRLVAQGGTAILSETPEIYGAEHLLTRRAVSEPVGRKLIERIRWWEEYCARSGAEMNNNPSAGNKEGGLTTILEKSLGAIAKAGNSALAAVYEYAEPVTARGMVFMDTPGYDAVATTGQIAGGSNLMVFTTGRGSAYGGTAVPSIKLASNTPLWNRQSEDMDLNCGGVVDGTASIDELGAELFEMMLRTASGEKTKSELFGYGELEFAPWHVGAVM</sequence>
<keyword evidence="5" id="KW-1185">Reference proteome</keyword>
<proteinExistence type="inferred from homology"/>
<dbReference type="GO" id="GO:0016829">
    <property type="term" value="F:lyase activity"/>
    <property type="evidence" value="ECO:0007669"/>
    <property type="project" value="UniProtKB-KW"/>
</dbReference>
<dbReference type="Proteomes" id="UP000325255">
    <property type="component" value="Unassembled WGS sequence"/>
</dbReference>
<name>A0A5M6IRB1_9PROT</name>